<sequence>MLCMSNIVSPCTTLARWLSKRFCLRSTKARPCVLEPIKVLQKNEENAGVRLDGVLANSEWLNTFLQKLKETKIGLQGSNNL</sequence>
<evidence type="ECO:0000313" key="2">
    <source>
        <dbReference type="Proteomes" id="UP000828941"/>
    </source>
</evidence>
<evidence type="ECO:0000313" key="1">
    <source>
        <dbReference type="EMBL" id="KAI4308292.1"/>
    </source>
</evidence>
<comment type="caution">
    <text evidence="1">The sequence shown here is derived from an EMBL/GenBank/DDBJ whole genome shotgun (WGS) entry which is preliminary data.</text>
</comment>
<dbReference type="Proteomes" id="UP000828941">
    <property type="component" value="Chromosome 12"/>
</dbReference>
<reference evidence="1 2" key="1">
    <citation type="journal article" date="2022" name="DNA Res.">
        <title>Chromosomal-level genome assembly of the orchid tree Bauhinia variegata (Leguminosae; Cercidoideae) supports the allotetraploid origin hypothesis of Bauhinia.</title>
        <authorList>
            <person name="Zhong Y."/>
            <person name="Chen Y."/>
            <person name="Zheng D."/>
            <person name="Pang J."/>
            <person name="Liu Y."/>
            <person name="Luo S."/>
            <person name="Meng S."/>
            <person name="Qian L."/>
            <person name="Wei D."/>
            <person name="Dai S."/>
            <person name="Zhou R."/>
        </authorList>
    </citation>
    <scope>NUCLEOTIDE SEQUENCE [LARGE SCALE GENOMIC DNA]</scope>
    <source>
        <strain evidence="1">BV-YZ2020</strain>
    </source>
</reference>
<keyword evidence="2" id="KW-1185">Reference proteome</keyword>
<protein>
    <submittedName>
        <fullName evidence="1">Uncharacterized protein</fullName>
    </submittedName>
</protein>
<name>A0ACB9LFQ9_BAUVA</name>
<proteinExistence type="predicted"/>
<dbReference type="EMBL" id="CM039437">
    <property type="protein sequence ID" value="KAI4308292.1"/>
    <property type="molecule type" value="Genomic_DNA"/>
</dbReference>
<accession>A0ACB9LFQ9</accession>
<organism evidence="1 2">
    <name type="scientific">Bauhinia variegata</name>
    <name type="common">Purple orchid tree</name>
    <name type="synonym">Phanera variegata</name>
    <dbReference type="NCBI Taxonomy" id="167791"/>
    <lineage>
        <taxon>Eukaryota</taxon>
        <taxon>Viridiplantae</taxon>
        <taxon>Streptophyta</taxon>
        <taxon>Embryophyta</taxon>
        <taxon>Tracheophyta</taxon>
        <taxon>Spermatophyta</taxon>
        <taxon>Magnoliopsida</taxon>
        <taxon>eudicotyledons</taxon>
        <taxon>Gunneridae</taxon>
        <taxon>Pentapetalae</taxon>
        <taxon>rosids</taxon>
        <taxon>fabids</taxon>
        <taxon>Fabales</taxon>
        <taxon>Fabaceae</taxon>
        <taxon>Cercidoideae</taxon>
        <taxon>Cercideae</taxon>
        <taxon>Bauhiniinae</taxon>
        <taxon>Bauhinia</taxon>
    </lineage>
</organism>
<gene>
    <name evidence="1" type="ORF">L6164_031381</name>
</gene>